<dbReference type="GO" id="GO:0005524">
    <property type="term" value="F:ATP binding"/>
    <property type="evidence" value="ECO:0007669"/>
    <property type="project" value="UniProtKB-KW"/>
</dbReference>
<dbReference type="STRING" id="35722.A0A0B7NWC3"/>
<reference evidence="4 5" key="1">
    <citation type="submission" date="2014-09" db="EMBL/GenBank/DDBJ databases">
        <authorList>
            <person name="Ellenberger Sabrina"/>
        </authorList>
    </citation>
    <scope>NUCLEOTIDE SEQUENCE [LARGE SCALE GENOMIC DNA]</scope>
    <source>
        <strain evidence="4 5">CBS 412.66</strain>
    </source>
</reference>
<evidence type="ECO:0000313" key="5">
    <source>
        <dbReference type="Proteomes" id="UP000054107"/>
    </source>
</evidence>
<dbReference type="Proteomes" id="UP000054107">
    <property type="component" value="Unassembled WGS sequence"/>
</dbReference>
<dbReference type="CDD" id="cd18809">
    <property type="entry name" value="SF1_C_RecD"/>
    <property type="match status" value="1"/>
</dbReference>
<dbReference type="EC" id="5.6.2.3" evidence="1"/>
<sequence length="411" mass="45773">MMCSITPKSAIATLLKQSKLIIWDEASMTSRHIFEAVHRTFRDIARHVEPEFAKIFFGGRLMVFGGDFRQIFPVIPRGSRSDVVDQCINMSALWSSVTCLKLRVNMRIQQALVANDPVQAQELQEFADKLLEIGEGRAETLSVPSISGLTNSDFIKIPNYMSVPGNNLFDLLKELYPSIFTTTPLTDPNLLTSSAIWTTKNIDVTTINNLMLDAVPGEATTYYSADKAQDAEPQIEVPPEFLNSIDTGSLPPHTVNLKVGVPIMLLRNINPKNGLCNGTRLIVRSLLTNVIEASIATGSHIGNITYIPRIKIHVTEDDPTVSIPFERCQFPIRLAFGMTINKAQGQTMARVGMYLPTNVFSHGQLYVAMSRVKDRKAIKILIDKNCTSKIPNNIPENNSYTRNVVFTEVFQ</sequence>
<dbReference type="GO" id="GO:0000723">
    <property type="term" value="P:telomere maintenance"/>
    <property type="evidence" value="ECO:0007669"/>
    <property type="project" value="InterPro"/>
</dbReference>
<dbReference type="Pfam" id="PF21530">
    <property type="entry name" value="Pif1_2B_dom"/>
    <property type="match status" value="1"/>
</dbReference>
<dbReference type="InterPro" id="IPR049163">
    <property type="entry name" value="Pif1-like_2B_dom"/>
</dbReference>
<dbReference type="PANTHER" id="PTHR10492">
    <property type="match status" value="1"/>
</dbReference>
<dbReference type="Gene3D" id="3.40.50.300">
    <property type="entry name" value="P-loop containing nucleotide triphosphate hydrolases"/>
    <property type="match status" value="2"/>
</dbReference>
<feature type="domain" description="DNA helicase Pif1-like 2B" evidence="3">
    <location>
        <begin position="240"/>
        <end position="285"/>
    </location>
</feature>
<dbReference type="Gene3D" id="2.30.30.940">
    <property type="match status" value="1"/>
</dbReference>
<dbReference type="GO" id="GO:0006310">
    <property type="term" value="P:DNA recombination"/>
    <property type="evidence" value="ECO:0007669"/>
    <property type="project" value="UniProtKB-KW"/>
</dbReference>
<dbReference type="GO" id="GO:0006281">
    <property type="term" value="P:DNA repair"/>
    <property type="evidence" value="ECO:0007669"/>
    <property type="project" value="UniProtKB-KW"/>
</dbReference>
<keyword evidence="1" id="KW-0547">Nucleotide-binding</keyword>
<protein>
    <recommendedName>
        <fullName evidence="1">ATP-dependent DNA helicase</fullName>
        <ecNumber evidence="1">5.6.2.3</ecNumber>
    </recommendedName>
</protein>
<dbReference type="OrthoDB" id="2284139at2759"/>
<dbReference type="Pfam" id="PF05970">
    <property type="entry name" value="PIF1"/>
    <property type="match status" value="1"/>
</dbReference>
<comment type="cofactor">
    <cofactor evidence="1">
        <name>Mg(2+)</name>
        <dbReference type="ChEBI" id="CHEBI:18420"/>
    </cofactor>
</comment>
<keyword evidence="1" id="KW-0234">DNA repair</keyword>
<gene>
    <name evidence="4" type="primary">PARPA_13934.1 scaffold 47512</name>
</gene>
<evidence type="ECO:0000313" key="4">
    <source>
        <dbReference type="EMBL" id="CEP19618.1"/>
    </source>
</evidence>
<keyword evidence="1" id="KW-0378">Hydrolase</keyword>
<dbReference type="FunFam" id="3.40.50.300:FF:002884">
    <property type="entry name" value="ATP-dependent DNA helicase"/>
    <property type="match status" value="1"/>
</dbReference>
<keyword evidence="1" id="KW-0233">DNA recombination</keyword>
<comment type="catalytic activity">
    <reaction evidence="1">
        <text>ATP + H2O = ADP + phosphate + H(+)</text>
        <dbReference type="Rhea" id="RHEA:13065"/>
        <dbReference type="ChEBI" id="CHEBI:15377"/>
        <dbReference type="ChEBI" id="CHEBI:15378"/>
        <dbReference type="ChEBI" id="CHEBI:30616"/>
        <dbReference type="ChEBI" id="CHEBI:43474"/>
        <dbReference type="ChEBI" id="CHEBI:456216"/>
        <dbReference type="EC" id="5.6.2.3"/>
    </reaction>
</comment>
<dbReference type="PANTHER" id="PTHR10492:SF57">
    <property type="entry name" value="ATP-DEPENDENT DNA HELICASE"/>
    <property type="match status" value="1"/>
</dbReference>
<evidence type="ECO:0000256" key="1">
    <source>
        <dbReference type="RuleBase" id="RU363044"/>
    </source>
</evidence>
<organism evidence="4 5">
    <name type="scientific">Parasitella parasitica</name>
    <dbReference type="NCBI Taxonomy" id="35722"/>
    <lineage>
        <taxon>Eukaryota</taxon>
        <taxon>Fungi</taxon>
        <taxon>Fungi incertae sedis</taxon>
        <taxon>Mucoromycota</taxon>
        <taxon>Mucoromycotina</taxon>
        <taxon>Mucoromycetes</taxon>
        <taxon>Mucorales</taxon>
        <taxon>Mucorineae</taxon>
        <taxon>Mucoraceae</taxon>
        <taxon>Parasitella</taxon>
    </lineage>
</organism>
<keyword evidence="1" id="KW-0347">Helicase</keyword>
<name>A0A0B7NWC3_9FUNG</name>
<keyword evidence="1" id="KW-0227">DNA damage</keyword>
<dbReference type="GO" id="GO:0016887">
    <property type="term" value="F:ATP hydrolysis activity"/>
    <property type="evidence" value="ECO:0007669"/>
    <property type="project" value="RHEA"/>
</dbReference>
<proteinExistence type="inferred from homology"/>
<comment type="similarity">
    <text evidence="1">Belongs to the helicase family.</text>
</comment>
<keyword evidence="5" id="KW-1185">Reference proteome</keyword>
<accession>A0A0B7NWC3</accession>
<dbReference type="GO" id="GO:0043139">
    <property type="term" value="F:5'-3' DNA helicase activity"/>
    <property type="evidence" value="ECO:0007669"/>
    <property type="project" value="UniProtKB-EC"/>
</dbReference>
<evidence type="ECO:0000259" key="3">
    <source>
        <dbReference type="Pfam" id="PF21530"/>
    </source>
</evidence>
<keyword evidence="1" id="KW-0067">ATP-binding</keyword>
<dbReference type="InterPro" id="IPR027417">
    <property type="entry name" value="P-loop_NTPase"/>
</dbReference>
<dbReference type="InterPro" id="IPR010285">
    <property type="entry name" value="DNA_helicase_pif1-like_DEAD"/>
</dbReference>
<feature type="domain" description="DNA helicase Pif1-like DEAD-box helicase" evidence="2">
    <location>
        <begin position="2"/>
        <end position="139"/>
    </location>
</feature>
<evidence type="ECO:0000259" key="2">
    <source>
        <dbReference type="Pfam" id="PF05970"/>
    </source>
</evidence>
<dbReference type="AlphaFoldDB" id="A0A0B7NWC3"/>
<dbReference type="EMBL" id="LN734064">
    <property type="protein sequence ID" value="CEP19618.1"/>
    <property type="molecule type" value="Genomic_DNA"/>
</dbReference>
<dbReference type="SUPFAM" id="SSF52540">
    <property type="entry name" value="P-loop containing nucleoside triphosphate hydrolases"/>
    <property type="match status" value="1"/>
</dbReference>